<keyword evidence="3" id="KW-1185">Reference proteome</keyword>
<feature type="compositionally biased region" description="Low complexity" evidence="1">
    <location>
        <begin position="175"/>
        <end position="194"/>
    </location>
</feature>
<gene>
    <name evidence="2" type="ORF">BJ969_004269</name>
</gene>
<proteinExistence type="predicted"/>
<feature type="compositionally biased region" description="Pro residues" evidence="1">
    <location>
        <begin position="139"/>
        <end position="152"/>
    </location>
</feature>
<reference evidence="2 3" key="1">
    <citation type="submission" date="2020-08" db="EMBL/GenBank/DDBJ databases">
        <title>Sequencing the genomes of 1000 actinobacteria strains.</title>
        <authorList>
            <person name="Klenk H.-P."/>
        </authorList>
    </citation>
    <scope>NUCLEOTIDE SEQUENCE [LARGE SCALE GENOMIC DNA]</scope>
    <source>
        <strain evidence="2 3">DSM 45582</strain>
    </source>
</reference>
<comment type="caution">
    <text evidence="2">The sequence shown here is derived from an EMBL/GenBank/DDBJ whole genome shotgun (WGS) entry which is preliminary data.</text>
</comment>
<feature type="region of interest" description="Disordered" evidence="1">
    <location>
        <begin position="310"/>
        <end position="332"/>
    </location>
</feature>
<feature type="compositionally biased region" description="Pro residues" evidence="1">
    <location>
        <begin position="119"/>
        <end position="131"/>
    </location>
</feature>
<evidence type="ECO:0008006" key="4">
    <source>
        <dbReference type="Google" id="ProtNLM"/>
    </source>
</evidence>
<sequence length="367" mass="37662">MAAPDPVDVRLLTAVAESGRAAVHELAGRLGMDVRDVAARLAVLSTTGLPMVVGVECDPVGIRNAVAAANAWTQANSGGYPVSGPYPVQNQPSGGYQVHGGPSGSHSGRQQGPGGAPSGPQPFTPAGPPPSFGQQGQQAPPPQPAPQQPAPPMNTWGPPGSASWARGDQPSAPHTGQPQSAGQTQSTGQAQSGPASGPQQANPQHPQVANANAPTAKTPAPGRPASARTGKVGGKLDVDGLEGERITIQLVEVVDPADFLFTAAGYQLQEGERAVVVHTELTNRSPMPFTSLPDLYLVLVAEDGSTIGKAPVSLSSRPPHRIGVPPGETAGGHTVYVLPDETELSAVRWTPRPGDEQRTLTWDITDL</sequence>
<dbReference type="RefSeq" id="WP_184481323.1">
    <property type="nucleotide sequence ID" value="NZ_JACHIV010000001.1"/>
</dbReference>
<evidence type="ECO:0000313" key="2">
    <source>
        <dbReference type="EMBL" id="MBB5071181.1"/>
    </source>
</evidence>
<dbReference type="InterPro" id="IPR036388">
    <property type="entry name" value="WH-like_DNA-bd_sf"/>
</dbReference>
<dbReference type="AlphaFoldDB" id="A0A840NJE5"/>
<protein>
    <recommendedName>
        <fullName evidence="4">AsnC family protein</fullName>
    </recommendedName>
</protein>
<name>A0A840NJE5_9PSEU</name>
<dbReference type="Proteomes" id="UP000580474">
    <property type="component" value="Unassembled WGS sequence"/>
</dbReference>
<evidence type="ECO:0000313" key="3">
    <source>
        <dbReference type="Proteomes" id="UP000580474"/>
    </source>
</evidence>
<feature type="compositionally biased region" description="Low complexity" evidence="1">
    <location>
        <begin position="209"/>
        <end position="220"/>
    </location>
</feature>
<organism evidence="2 3">
    <name type="scientific">Saccharopolyspora gloriosae</name>
    <dbReference type="NCBI Taxonomy" id="455344"/>
    <lineage>
        <taxon>Bacteria</taxon>
        <taxon>Bacillati</taxon>
        <taxon>Actinomycetota</taxon>
        <taxon>Actinomycetes</taxon>
        <taxon>Pseudonocardiales</taxon>
        <taxon>Pseudonocardiaceae</taxon>
        <taxon>Saccharopolyspora</taxon>
    </lineage>
</organism>
<dbReference type="EMBL" id="JACHIV010000001">
    <property type="protein sequence ID" value="MBB5071181.1"/>
    <property type="molecule type" value="Genomic_DNA"/>
</dbReference>
<dbReference type="Gene3D" id="1.10.10.10">
    <property type="entry name" value="Winged helix-like DNA-binding domain superfamily/Winged helix DNA-binding domain"/>
    <property type="match status" value="1"/>
</dbReference>
<accession>A0A840NJE5</accession>
<evidence type="ECO:0000256" key="1">
    <source>
        <dbReference type="SAM" id="MobiDB-lite"/>
    </source>
</evidence>
<feature type="region of interest" description="Disordered" evidence="1">
    <location>
        <begin position="83"/>
        <end position="237"/>
    </location>
</feature>
<feature type="compositionally biased region" description="Polar residues" evidence="1">
    <location>
        <begin position="197"/>
        <end position="207"/>
    </location>
</feature>